<dbReference type="SUPFAM" id="SSF58104">
    <property type="entry name" value="Methyl-accepting chemotaxis protein (MCP) signaling domain"/>
    <property type="match status" value="1"/>
</dbReference>
<evidence type="ECO:0000313" key="3">
    <source>
        <dbReference type="EMBL" id="GGA69565.1"/>
    </source>
</evidence>
<evidence type="ECO:0000313" key="4">
    <source>
        <dbReference type="Proteomes" id="UP000636264"/>
    </source>
</evidence>
<accession>A0A916RTH0</accession>
<keyword evidence="1" id="KW-0812">Transmembrane</keyword>
<evidence type="ECO:0000256" key="1">
    <source>
        <dbReference type="SAM" id="Phobius"/>
    </source>
</evidence>
<dbReference type="PANTHER" id="PTHR36698:SF2">
    <property type="entry name" value="MCE_MLAD DOMAIN-CONTAINING PROTEIN"/>
    <property type="match status" value="1"/>
</dbReference>
<name>A0A916RTH0_9HYPH</name>
<dbReference type="PANTHER" id="PTHR36698">
    <property type="entry name" value="BLL5892 PROTEIN"/>
    <property type="match status" value="1"/>
</dbReference>
<dbReference type="InterPro" id="IPR003399">
    <property type="entry name" value="Mce/MlaD"/>
</dbReference>
<dbReference type="Gene3D" id="1.10.287.2610">
    <property type="match status" value="1"/>
</dbReference>
<gene>
    <name evidence="3" type="ORF">GCM10011385_24250</name>
</gene>
<keyword evidence="1" id="KW-1133">Transmembrane helix</keyword>
<dbReference type="Proteomes" id="UP000636264">
    <property type="component" value="Unassembled WGS sequence"/>
</dbReference>
<reference evidence="3" key="2">
    <citation type="submission" date="2020-09" db="EMBL/GenBank/DDBJ databases">
        <authorList>
            <person name="Sun Q."/>
            <person name="Zhou Y."/>
        </authorList>
    </citation>
    <scope>NUCLEOTIDE SEQUENCE</scope>
    <source>
        <strain evidence="3">CGMCC 1.15320</strain>
    </source>
</reference>
<dbReference type="RefSeq" id="WP_188721338.1">
    <property type="nucleotide sequence ID" value="NZ_BMIF01000007.1"/>
</dbReference>
<dbReference type="EMBL" id="BMIF01000007">
    <property type="protein sequence ID" value="GGA69565.1"/>
    <property type="molecule type" value="Genomic_DNA"/>
</dbReference>
<keyword evidence="4" id="KW-1185">Reference proteome</keyword>
<sequence>METRANYVIVGIFTVLSILAAFGFVYWTAGYGDQGATAQLRFRIPGSATGLGRGSAVLFNGVKVGDVQRVYLDPQNPRVAIADTVVLRWTPVTQSTKADVGLAGLTGQASIEMTGGDPNEPNLLDLAEQNDQIATMDATPSALANLLQATQNLMTRADAAVAQLEGLVTDSRGPLTETFENVSKFTKALGDNAENIDKFLTSAGELSETVSSVSERLDSTLAAAESLINAVDRDKVAAVIDDVSSFTAQLSTAGERLDSISAGVDSAVASINRFSTDANATLEKVDKAVSAVDPAAVETIVRNFSDASGKVDRASEQIARISETIGGREEDINQFIDDAKEIASRLNQASTRVDGVLAKLDGLLGSDDAGDLMGDARATLASFRQVADTLNARIGTITDGLARFSGNGLRDIEALVSESRRSISRIEQAITDFEQNPQRIITGGDGTVRRYDGRARR</sequence>
<protein>
    <submittedName>
        <fullName evidence="3">Organic solvent ABC transporter substrate-binding protein</fullName>
    </submittedName>
</protein>
<feature type="transmembrane region" description="Helical" evidence="1">
    <location>
        <begin position="7"/>
        <end position="27"/>
    </location>
</feature>
<comment type="caution">
    <text evidence="3">The sequence shown here is derived from an EMBL/GenBank/DDBJ whole genome shotgun (WGS) entry which is preliminary data.</text>
</comment>
<keyword evidence="1" id="KW-0472">Membrane</keyword>
<organism evidence="3 4">
    <name type="scientific">Nitratireductor aestuarii</name>
    <dbReference type="NCBI Taxonomy" id="1735103"/>
    <lineage>
        <taxon>Bacteria</taxon>
        <taxon>Pseudomonadati</taxon>
        <taxon>Pseudomonadota</taxon>
        <taxon>Alphaproteobacteria</taxon>
        <taxon>Hyphomicrobiales</taxon>
        <taxon>Phyllobacteriaceae</taxon>
        <taxon>Nitratireductor</taxon>
    </lineage>
</organism>
<feature type="domain" description="Mce/MlaD" evidence="2">
    <location>
        <begin position="47"/>
        <end position="115"/>
    </location>
</feature>
<evidence type="ECO:0000259" key="2">
    <source>
        <dbReference type="Pfam" id="PF02470"/>
    </source>
</evidence>
<dbReference type="Pfam" id="PF02470">
    <property type="entry name" value="MlaD"/>
    <property type="match status" value="1"/>
</dbReference>
<proteinExistence type="predicted"/>
<reference evidence="3" key="1">
    <citation type="journal article" date="2014" name="Int. J. Syst. Evol. Microbiol.">
        <title>Complete genome sequence of Corynebacterium casei LMG S-19264T (=DSM 44701T), isolated from a smear-ripened cheese.</title>
        <authorList>
            <consortium name="US DOE Joint Genome Institute (JGI-PGF)"/>
            <person name="Walter F."/>
            <person name="Albersmeier A."/>
            <person name="Kalinowski J."/>
            <person name="Ruckert C."/>
        </authorList>
    </citation>
    <scope>NUCLEOTIDE SEQUENCE</scope>
    <source>
        <strain evidence="3">CGMCC 1.15320</strain>
    </source>
</reference>
<dbReference type="AlphaFoldDB" id="A0A916RTH0"/>